<dbReference type="PANTHER" id="PTHR30055">
    <property type="entry name" value="HTH-TYPE TRANSCRIPTIONAL REGULATOR RUTR"/>
    <property type="match status" value="1"/>
</dbReference>
<comment type="caution">
    <text evidence="6">The sequence shown here is derived from an EMBL/GenBank/DDBJ whole genome shotgun (WGS) entry which is preliminary data.</text>
</comment>
<dbReference type="SUPFAM" id="SSF48498">
    <property type="entry name" value="Tetracyclin repressor-like, C-terminal domain"/>
    <property type="match status" value="1"/>
</dbReference>
<keyword evidence="3" id="KW-0804">Transcription</keyword>
<evidence type="ECO:0000256" key="2">
    <source>
        <dbReference type="ARBA" id="ARBA00023125"/>
    </source>
</evidence>
<keyword evidence="1" id="KW-0805">Transcription regulation</keyword>
<evidence type="ECO:0000256" key="1">
    <source>
        <dbReference type="ARBA" id="ARBA00023015"/>
    </source>
</evidence>
<evidence type="ECO:0000259" key="5">
    <source>
        <dbReference type="PROSITE" id="PS50977"/>
    </source>
</evidence>
<feature type="domain" description="HTH tetR-type" evidence="5">
    <location>
        <begin position="7"/>
        <end position="67"/>
    </location>
</feature>
<dbReference type="EMBL" id="JACHMJ010000001">
    <property type="protein sequence ID" value="MBB5843053.1"/>
    <property type="molecule type" value="Genomic_DNA"/>
</dbReference>
<dbReference type="Pfam" id="PF16859">
    <property type="entry name" value="TetR_C_11"/>
    <property type="match status" value="1"/>
</dbReference>
<sequence>MARPRNAESDAAILAAASAVLGERGYDGLIVDEIARSVGVAKTTVYRRWPTKNHLVVSVLEDGEPDAAAADSGDDVRDLTSAVAALCSTLDPAPMRRLVAELAAASSRDPALRSEVDRLWARRRDAVAVVVERGVSAGTLSGDSALIVDQLVGAVYYRALITGETLDAEYSRGLVRAVVGPRDAEGTA</sequence>
<accession>A0A841AN45</accession>
<name>A0A841AN45_9MICO</name>
<dbReference type="InterPro" id="IPR050109">
    <property type="entry name" value="HTH-type_TetR-like_transc_reg"/>
</dbReference>
<dbReference type="InterPro" id="IPR009057">
    <property type="entry name" value="Homeodomain-like_sf"/>
</dbReference>
<dbReference type="Gene3D" id="1.10.357.10">
    <property type="entry name" value="Tetracycline Repressor, domain 2"/>
    <property type="match status" value="1"/>
</dbReference>
<keyword evidence="2 4" id="KW-0238">DNA-binding</keyword>
<evidence type="ECO:0000313" key="7">
    <source>
        <dbReference type="Proteomes" id="UP000536685"/>
    </source>
</evidence>
<dbReference type="Proteomes" id="UP000536685">
    <property type="component" value="Unassembled WGS sequence"/>
</dbReference>
<feature type="DNA-binding region" description="H-T-H motif" evidence="4">
    <location>
        <begin position="30"/>
        <end position="49"/>
    </location>
</feature>
<dbReference type="AlphaFoldDB" id="A0A841AN45"/>
<evidence type="ECO:0000256" key="4">
    <source>
        <dbReference type="PROSITE-ProRule" id="PRU00335"/>
    </source>
</evidence>
<proteinExistence type="predicted"/>
<evidence type="ECO:0000313" key="6">
    <source>
        <dbReference type="EMBL" id="MBB5843053.1"/>
    </source>
</evidence>
<dbReference type="GO" id="GO:0000976">
    <property type="term" value="F:transcription cis-regulatory region binding"/>
    <property type="evidence" value="ECO:0007669"/>
    <property type="project" value="TreeGrafter"/>
</dbReference>
<protein>
    <submittedName>
        <fullName evidence="6">AcrR family transcriptional regulator</fullName>
    </submittedName>
</protein>
<dbReference type="RefSeq" id="WP_184235132.1">
    <property type="nucleotide sequence ID" value="NZ_JACHMJ010000001.1"/>
</dbReference>
<dbReference type="InterPro" id="IPR011075">
    <property type="entry name" value="TetR_C"/>
</dbReference>
<dbReference type="SUPFAM" id="SSF46689">
    <property type="entry name" value="Homeodomain-like"/>
    <property type="match status" value="1"/>
</dbReference>
<dbReference type="PROSITE" id="PS50977">
    <property type="entry name" value="HTH_TETR_2"/>
    <property type="match status" value="1"/>
</dbReference>
<keyword evidence="7" id="KW-1185">Reference proteome</keyword>
<dbReference type="Pfam" id="PF00440">
    <property type="entry name" value="TetR_N"/>
    <property type="match status" value="1"/>
</dbReference>
<evidence type="ECO:0000256" key="3">
    <source>
        <dbReference type="ARBA" id="ARBA00023163"/>
    </source>
</evidence>
<reference evidence="6 7" key="1">
    <citation type="submission" date="2020-08" db="EMBL/GenBank/DDBJ databases">
        <title>Sequencing the genomes of 1000 actinobacteria strains.</title>
        <authorList>
            <person name="Klenk H.-P."/>
        </authorList>
    </citation>
    <scope>NUCLEOTIDE SEQUENCE [LARGE SCALE GENOMIC DNA]</scope>
    <source>
        <strain evidence="6 7">DSM 105784</strain>
    </source>
</reference>
<dbReference type="InterPro" id="IPR036271">
    <property type="entry name" value="Tet_transcr_reg_TetR-rel_C_sf"/>
</dbReference>
<dbReference type="Gene3D" id="1.10.10.60">
    <property type="entry name" value="Homeodomain-like"/>
    <property type="match status" value="1"/>
</dbReference>
<dbReference type="InterPro" id="IPR001647">
    <property type="entry name" value="HTH_TetR"/>
</dbReference>
<gene>
    <name evidence="6" type="ORF">HD599_001376</name>
</gene>
<dbReference type="GO" id="GO:0003700">
    <property type="term" value="F:DNA-binding transcription factor activity"/>
    <property type="evidence" value="ECO:0007669"/>
    <property type="project" value="TreeGrafter"/>
</dbReference>
<dbReference type="PANTHER" id="PTHR30055:SF148">
    <property type="entry name" value="TETR-FAMILY TRANSCRIPTIONAL REGULATOR"/>
    <property type="match status" value="1"/>
</dbReference>
<organism evidence="6 7">
    <name type="scientific">Conyzicola lurida</name>
    <dbReference type="NCBI Taxonomy" id="1172621"/>
    <lineage>
        <taxon>Bacteria</taxon>
        <taxon>Bacillati</taxon>
        <taxon>Actinomycetota</taxon>
        <taxon>Actinomycetes</taxon>
        <taxon>Micrococcales</taxon>
        <taxon>Microbacteriaceae</taxon>
        <taxon>Conyzicola</taxon>
    </lineage>
</organism>
<dbReference type="PRINTS" id="PR00455">
    <property type="entry name" value="HTHTETR"/>
</dbReference>